<dbReference type="AlphaFoldDB" id="A0A8H4PLJ3"/>
<feature type="compositionally biased region" description="Basic and acidic residues" evidence="1">
    <location>
        <begin position="149"/>
        <end position="161"/>
    </location>
</feature>
<reference evidence="2 3" key="1">
    <citation type="journal article" date="2020" name="Genome Biol. Evol.">
        <title>A new high-quality draft genome assembly of the Chinese cordyceps Ophiocordyceps sinensis.</title>
        <authorList>
            <person name="Shu R."/>
            <person name="Zhang J."/>
            <person name="Meng Q."/>
            <person name="Zhang H."/>
            <person name="Zhou G."/>
            <person name="Li M."/>
            <person name="Wu P."/>
            <person name="Zhao Y."/>
            <person name="Chen C."/>
            <person name="Qin Q."/>
        </authorList>
    </citation>
    <scope>NUCLEOTIDE SEQUENCE [LARGE SCALE GENOMIC DNA]</scope>
    <source>
        <strain evidence="2 3">IOZ07</strain>
    </source>
</reference>
<feature type="region of interest" description="Disordered" evidence="1">
    <location>
        <begin position="1"/>
        <end position="110"/>
    </location>
</feature>
<comment type="caution">
    <text evidence="2">The sequence shown here is derived from an EMBL/GenBank/DDBJ whole genome shotgun (WGS) entry which is preliminary data.</text>
</comment>
<accession>A0A8H4PLJ3</accession>
<feature type="compositionally biased region" description="Basic and acidic residues" evidence="1">
    <location>
        <begin position="53"/>
        <end position="68"/>
    </location>
</feature>
<dbReference type="Proteomes" id="UP000557566">
    <property type="component" value="Unassembled WGS sequence"/>
</dbReference>
<evidence type="ECO:0000313" key="2">
    <source>
        <dbReference type="EMBL" id="KAF4505421.1"/>
    </source>
</evidence>
<gene>
    <name evidence="2" type="ORF">G6O67_007373</name>
</gene>
<keyword evidence="3" id="KW-1185">Reference proteome</keyword>
<proteinExistence type="predicted"/>
<protein>
    <submittedName>
        <fullName evidence="2">Uncharacterized protein</fullName>
    </submittedName>
</protein>
<feature type="region of interest" description="Disordered" evidence="1">
    <location>
        <begin position="128"/>
        <end position="161"/>
    </location>
</feature>
<name>A0A8H4PLJ3_9HYPO</name>
<organism evidence="2 3">
    <name type="scientific">Ophiocordyceps sinensis</name>
    <dbReference type="NCBI Taxonomy" id="72228"/>
    <lineage>
        <taxon>Eukaryota</taxon>
        <taxon>Fungi</taxon>
        <taxon>Dikarya</taxon>
        <taxon>Ascomycota</taxon>
        <taxon>Pezizomycotina</taxon>
        <taxon>Sordariomycetes</taxon>
        <taxon>Hypocreomycetidae</taxon>
        <taxon>Hypocreales</taxon>
        <taxon>Ophiocordycipitaceae</taxon>
        <taxon>Ophiocordyceps</taxon>
    </lineage>
</organism>
<sequence length="161" mass="17236">MAQFLTVSPEASKKGRSRFSKALPPVPGLVSRESKQLPLLPSLAVSPRPPKPPAKEKEKEKEQTDDGSVRTVKSGIARKPVGIVEFASSSPPPKLKPLSAEAPPTDDGVAAAPSLLLGTLQPWARPFRYAGPPSPTDSLSSLLSAYSRIPDEPRDRNHQCI</sequence>
<evidence type="ECO:0000256" key="1">
    <source>
        <dbReference type="SAM" id="MobiDB-lite"/>
    </source>
</evidence>
<evidence type="ECO:0000313" key="3">
    <source>
        <dbReference type="Proteomes" id="UP000557566"/>
    </source>
</evidence>
<dbReference type="EMBL" id="JAAVMX010000008">
    <property type="protein sequence ID" value="KAF4505421.1"/>
    <property type="molecule type" value="Genomic_DNA"/>
</dbReference>
<dbReference type="OrthoDB" id="5425130at2759"/>